<protein>
    <submittedName>
        <fullName evidence="2">Endolytic transglycosylase MltG</fullName>
    </submittedName>
</protein>
<dbReference type="Proteomes" id="UP001209318">
    <property type="component" value="Unassembled WGS sequence"/>
</dbReference>
<keyword evidence="3" id="KW-1185">Reference proteome</keyword>
<comment type="caution">
    <text evidence="2">The sequence shown here is derived from an EMBL/GenBank/DDBJ whole genome shotgun (WGS) entry which is preliminary data.</text>
</comment>
<accession>A0AAE3LLH1</accession>
<evidence type="ECO:0000313" key="3">
    <source>
        <dbReference type="Proteomes" id="UP001209318"/>
    </source>
</evidence>
<dbReference type="Gene3D" id="3.30.1490.480">
    <property type="entry name" value="Endolytic murein transglycosylase"/>
    <property type="match status" value="1"/>
</dbReference>
<evidence type="ECO:0000313" key="2">
    <source>
        <dbReference type="EMBL" id="MCU9612340.1"/>
    </source>
</evidence>
<name>A0AAE3LLH1_9BACI</name>
<evidence type="ECO:0000256" key="1">
    <source>
        <dbReference type="SAM" id="MobiDB-lite"/>
    </source>
</evidence>
<dbReference type="AlphaFoldDB" id="A0AAE3LLH1"/>
<organism evidence="2 3">
    <name type="scientific">Perspicuibacillus lycopersici</name>
    <dbReference type="NCBI Taxonomy" id="1325689"/>
    <lineage>
        <taxon>Bacteria</taxon>
        <taxon>Bacillati</taxon>
        <taxon>Bacillota</taxon>
        <taxon>Bacilli</taxon>
        <taxon>Bacillales</taxon>
        <taxon>Bacillaceae</taxon>
        <taxon>Perspicuibacillus</taxon>
    </lineage>
</organism>
<proteinExistence type="predicted"/>
<sequence length="165" mass="18176">MKINLLSSFAAGLFLSTTICGIVYFSANTNAAKIEESTTQTNTKVLSEAEMKEQLAAKGYVVQTQNEYEKNITSAKATTDKQTDDSQSDNSTEKEKVTSVVVNVAEGMTSYDVGEALNQAKLITEDAFHFSKEIEKRGLQNKLRPGSYTVTNNMSYDEIISTIFK</sequence>
<dbReference type="RefSeq" id="WP_263071471.1">
    <property type="nucleotide sequence ID" value="NZ_JAOUSF010000001.1"/>
</dbReference>
<dbReference type="EMBL" id="JAOUSF010000001">
    <property type="protein sequence ID" value="MCU9612340.1"/>
    <property type="molecule type" value="Genomic_DNA"/>
</dbReference>
<gene>
    <name evidence="2" type="ORF">OEV98_02035</name>
</gene>
<feature type="region of interest" description="Disordered" evidence="1">
    <location>
        <begin position="72"/>
        <end position="97"/>
    </location>
</feature>
<reference evidence="2" key="1">
    <citation type="submission" date="2022-10" db="EMBL/GenBank/DDBJ databases">
        <title>Description of Fervidibacillus gen. nov. in the family Fervidibacillaceae fam. nov. with two species, Fervidibacillus albus sp. nov., and Fervidibacillus halotolerans sp. nov., isolated from tidal flat sediments.</title>
        <authorList>
            <person name="Kwon K.K."/>
            <person name="Yang S.-H."/>
        </authorList>
    </citation>
    <scope>NUCLEOTIDE SEQUENCE</scope>
    <source>
        <strain evidence="2">JCM 19140</strain>
    </source>
</reference>